<keyword evidence="2" id="KW-1185">Reference proteome</keyword>
<dbReference type="Proteomes" id="UP000295733">
    <property type="component" value="Unassembled WGS sequence"/>
</dbReference>
<accession>A0A4R2NW71</accession>
<protein>
    <submittedName>
        <fullName evidence="1">Uncharacterized protein</fullName>
    </submittedName>
</protein>
<dbReference type="RefSeq" id="WP_207899544.1">
    <property type="nucleotide sequence ID" value="NZ_SLXL01000002.1"/>
</dbReference>
<proteinExistence type="predicted"/>
<dbReference type="AlphaFoldDB" id="A0A4R2NW71"/>
<gene>
    <name evidence="1" type="ORF">EV656_102263</name>
</gene>
<sequence length="525" mass="57274">MAKKIDIAQIEDRDSFKAWLQQEALPRQTMVALAHRAAMRVLPVWWAEVDSAAWARERDLTALPVCRALLTSAAFANAEAADVRNWLARAAAAAAAATARAAAATAYATAAAAARAAAAATAARAAAATAYATAATAAAATAAWAALRRDCALAGDSAALMARPLWHDDRPPLEHLWSPLREKFPPGGAPPWGFWSDWYQRALNGTEDRWPLLRRIALLDKDAEGNDLWASPDRIAREIARLQGEQRAQDIIDETPFGLRVLARPRKGVLYSVPAEEVDLSEVVGRIRQALKDFTARCRRDRSANRLGQQMSTALAPAVADLRRDLRRHATDPHQLFDSLRHAQKEFERTAHREGFPNEGAVERLIDGLQTLREDIAVAAPSVVEMERKRLAVRLQLVSQDQKLAALRLLAGLGADSEGFLQVATQTALLTILDEAADDEARRNAWYFMLAIVPRGAREMSRAKLAPATPEEAKGFLDKVARTGDKLSRIDKGVDALQEMGSEGTNWLTEAFTQIGSGNMWGLGG</sequence>
<evidence type="ECO:0000313" key="2">
    <source>
        <dbReference type="Proteomes" id="UP000295733"/>
    </source>
</evidence>
<comment type="caution">
    <text evidence="1">The sequence shown here is derived from an EMBL/GenBank/DDBJ whole genome shotgun (WGS) entry which is preliminary data.</text>
</comment>
<organism evidence="1 2">
    <name type="scientific">Rhodovulum adriaticum</name>
    <name type="common">Rhodopseudomonas adriatica</name>
    <dbReference type="NCBI Taxonomy" id="35804"/>
    <lineage>
        <taxon>Bacteria</taxon>
        <taxon>Pseudomonadati</taxon>
        <taxon>Pseudomonadota</taxon>
        <taxon>Alphaproteobacteria</taxon>
        <taxon>Rhodobacterales</taxon>
        <taxon>Paracoccaceae</taxon>
        <taxon>Rhodovulum</taxon>
    </lineage>
</organism>
<reference evidence="1 2" key="1">
    <citation type="submission" date="2019-03" db="EMBL/GenBank/DDBJ databases">
        <title>Genomic Encyclopedia of Type Strains, Phase IV (KMG-IV): sequencing the most valuable type-strain genomes for metagenomic binning, comparative biology and taxonomic classification.</title>
        <authorList>
            <person name="Goeker M."/>
        </authorList>
    </citation>
    <scope>NUCLEOTIDE SEQUENCE [LARGE SCALE GENOMIC DNA]</scope>
    <source>
        <strain evidence="1 2">DSM 2781</strain>
    </source>
</reference>
<name>A0A4R2NW71_RHOAD</name>
<dbReference type="EMBL" id="SLXL01000002">
    <property type="protein sequence ID" value="TCP26300.1"/>
    <property type="molecule type" value="Genomic_DNA"/>
</dbReference>
<evidence type="ECO:0000313" key="1">
    <source>
        <dbReference type="EMBL" id="TCP26300.1"/>
    </source>
</evidence>